<dbReference type="Proteomes" id="UP000295729">
    <property type="component" value="Unassembled WGS sequence"/>
</dbReference>
<reference evidence="1 2" key="1">
    <citation type="submission" date="2019-03" db="EMBL/GenBank/DDBJ databases">
        <title>Genomic Encyclopedia of Type Strains, Phase IV (KMG-IV): sequencing the most valuable type-strain genomes for metagenomic binning, comparative biology and taxonomic classification.</title>
        <authorList>
            <person name="Goeker M."/>
        </authorList>
    </citation>
    <scope>NUCLEOTIDE SEQUENCE [LARGE SCALE GENOMIC DNA]</scope>
    <source>
        <strain evidence="1 2">DSM 5604</strain>
    </source>
</reference>
<dbReference type="RefSeq" id="WP_133564067.1">
    <property type="nucleotide sequence ID" value="NZ_SNZA01000005.1"/>
</dbReference>
<dbReference type="AlphaFoldDB" id="A0A4R6X3U6"/>
<evidence type="ECO:0000313" key="1">
    <source>
        <dbReference type="EMBL" id="TDR06759.1"/>
    </source>
</evidence>
<accession>A0A4R6X3U6</accession>
<evidence type="ECO:0000313" key="2">
    <source>
        <dbReference type="Proteomes" id="UP000295729"/>
    </source>
</evidence>
<dbReference type="EMBL" id="SNZA01000005">
    <property type="protein sequence ID" value="TDR06759.1"/>
    <property type="molecule type" value="Genomic_DNA"/>
</dbReference>
<sequence length="273" mass="31078">MVIIFSTIFLCFFLSGLATLRYYYSLKHSREMTLKGIDALRQLLEIIKLIQQHRALHSGVLNGNQDFKSKLQLIESDLTHRFTTLEQFQLNSSNPFEVGIKALKARWQNLLNQTHHSAEESFRAHSGMIGRALDGLWEIADKYGLTTNADPDVRILATQMVKTVPELTESLAQIRGLSVQVASRHEISSDKKLQLMYTLTRIEERLSSLQQHFPSSGLSKLQDFLSVVRSGTEDASLREQDPEYLFKESTQVIDQLYDCILNGFKTINTKVNG</sequence>
<dbReference type="OrthoDB" id="9180266at2"/>
<protein>
    <submittedName>
        <fullName evidence="1">Uncharacterized protein</fullName>
    </submittedName>
</protein>
<proteinExistence type="predicted"/>
<organism evidence="1 2">
    <name type="scientific">Marinomonas communis</name>
    <dbReference type="NCBI Taxonomy" id="28254"/>
    <lineage>
        <taxon>Bacteria</taxon>
        <taxon>Pseudomonadati</taxon>
        <taxon>Pseudomonadota</taxon>
        <taxon>Gammaproteobacteria</taxon>
        <taxon>Oceanospirillales</taxon>
        <taxon>Oceanospirillaceae</taxon>
        <taxon>Marinomonas</taxon>
    </lineage>
</organism>
<name>A0A4R6X3U6_9GAMM</name>
<comment type="caution">
    <text evidence="1">The sequence shown here is derived from an EMBL/GenBank/DDBJ whole genome shotgun (WGS) entry which is preliminary data.</text>
</comment>
<gene>
    <name evidence="1" type="ORF">C8D85_2946</name>
</gene>
<keyword evidence="2" id="KW-1185">Reference proteome</keyword>